<dbReference type="InterPro" id="IPR003737">
    <property type="entry name" value="GlcNAc_PI_deacetylase-related"/>
</dbReference>
<dbReference type="PANTHER" id="PTHR12993:SF11">
    <property type="entry name" value="N-ACETYLGLUCOSAMINYL-PHOSPHATIDYLINOSITOL DE-N-ACETYLASE"/>
    <property type="match status" value="1"/>
</dbReference>
<dbReference type="GO" id="GO:0000225">
    <property type="term" value="F:N-acetylglucosaminylphosphatidylinositol deacetylase activity"/>
    <property type="evidence" value="ECO:0007669"/>
    <property type="project" value="TreeGrafter"/>
</dbReference>
<dbReference type="PROSITE" id="PS51257">
    <property type="entry name" value="PROKAR_LIPOPROTEIN"/>
    <property type="match status" value="1"/>
</dbReference>
<dbReference type="Pfam" id="PF02585">
    <property type="entry name" value="PIG-L"/>
    <property type="match status" value="1"/>
</dbReference>
<keyword evidence="1" id="KW-0732">Signal</keyword>
<dbReference type="Proteomes" id="UP000198558">
    <property type="component" value="Unassembled WGS sequence"/>
</dbReference>
<protein>
    <submittedName>
        <fullName evidence="2">GlcNAc-PI de-N-acetylase</fullName>
    </submittedName>
</protein>
<dbReference type="InterPro" id="IPR024078">
    <property type="entry name" value="LmbE-like_dom_sf"/>
</dbReference>
<proteinExistence type="predicted"/>
<dbReference type="EMBL" id="FOIN01000016">
    <property type="protein sequence ID" value="SET52371.1"/>
    <property type="molecule type" value="Genomic_DNA"/>
</dbReference>
<feature type="chain" id="PRO_5011680796" evidence="1">
    <location>
        <begin position="20"/>
        <end position="225"/>
    </location>
</feature>
<feature type="signal peptide" evidence="1">
    <location>
        <begin position="1"/>
        <end position="19"/>
    </location>
</feature>
<dbReference type="AlphaFoldDB" id="A0A1I0F5N0"/>
<name>A0A1I0F5N0_9FIRM</name>
<gene>
    <name evidence="2" type="ORF">SAMN04489758_11625</name>
</gene>
<dbReference type="PANTHER" id="PTHR12993">
    <property type="entry name" value="N-ACETYLGLUCOSAMINYL-PHOSPHATIDYLINOSITOL DE-N-ACETYLASE-RELATED"/>
    <property type="match status" value="1"/>
</dbReference>
<dbReference type="SUPFAM" id="SSF102588">
    <property type="entry name" value="LmbE-like"/>
    <property type="match status" value="1"/>
</dbReference>
<reference evidence="3" key="1">
    <citation type="submission" date="2016-10" db="EMBL/GenBank/DDBJ databases">
        <authorList>
            <person name="Varghese N."/>
            <person name="Submissions S."/>
        </authorList>
    </citation>
    <scope>NUCLEOTIDE SEQUENCE [LARGE SCALE GENOMIC DNA]</scope>
    <source>
        <strain evidence="3">DSM 1551</strain>
    </source>
</reference>
<evidence type="ECO:0000313" key="3">
    <source>
        <dbReference type="Proteomes" id="UP000198558"/>
    </source>
</evidence>
<keyword evidence="3" id="KW-1185">Reference proteome</keyword>
<evidence type="ECO:0000256" key="1">
    <source>
        <dbReference type="SAM" id="SignalP"/>
    </source>
</evidence>
<organism evidence="2 3">
    <name type="scientific">Thomasclavelia cocleata</name>
    <dbReference type="NCBI Taxonomy" id="69824"/>
    <lineage>
        <taxon>Bacteria</taxon>
        <taxon>Bacillati</taxon>
        <taxon>Bacillota</taxon>
        <taxon>Erysipelotrichia</taxon>
        <taxon>Erysipelotrichales</taxon>
        <taxon>Coprobacillaceae</taxon>
        <taxon>Thomasclavelia</taxon>
    </lineage>
</organism>
<dbReference type="GeneID" id="78288479"/>
<dbReference type="OrthoDB" id="9790023at2"/>
<sequence>MKKIIIICMILLCGCTTSAKVNKTKNQNLFDKTNFSNYQNIMIVAHPDDESIWGGIHLLQNNYLVICLTNGNNQTRAKEFYKVMEQTHNTGIILDYPDKTNGKRDNWKKVYHDIEEDLNYILSNHTFATIVTHNPKGEYGHAHHKMTSAIVTSITKDINLTSNLKYFGHYYRKSNPILPMKHLYNNDLLKQKNQLISNYISQEKTCNKLKHMFPYENWISYQDWY</sequence>
<evidence type="ECO:0000313" key="2">
    <source>
        <dbReference type="EMBL" id="SET52371.1"/>
    </source>
</evidence>
<dbReference type="RefSeq" id="WP_092354020.1">
    <property type="nucleotide sequence ID" value="NZ_CAJTPY010000003.1"/>
</dbReference>
<dbReference type="Gene3D" id="3.40.50.10320">
    <property type="entry name" value="LmbE-like"/>
    <property type="match status" value="1"/>
</dbReference>
<accession>A0A1I0F5N0</accession>